<evidence type="ECO:0000256" key="1">
    <source>
        <dbReference type="ARBA" id="ARBA00023015"/>
    </source>
</evidence>
<dbReference type="InterPro" id="IPR016032">
    <property type="entry name" value="Sig_transdc_resp-reg_C-effctor"/>
</dbReference>
<keyword evidence="1" id="KW-0805">Transcription regulation</keyword>
<dbReference type="SUPFAM" id="SSF46894">
    <property type="entry name" value="C-terminal effector domain of the bipartite response regulators"/>
    <property type="match status" value="1"/>
</dbReference>
<protein>
    <submittedName>
        <fullName evidence="6">LuxR C-terminal-related transcriptional regulator</fullName>
    </submittedName>
</protein>
<dbReference type="PROSITE" id="PS50043">
    <property type="entry name" value="HTH_LUXR_2"/>
    <property type="match status" value="1"/>
</dbReference>
<keyword evidence="4" id="KW-0175">Coiled coil</keyword>
<evidence type="ECO:0000313" key="6">
    <source>
        <dbReference type="EMBL" id="MDF8335187.1"/>
    </source>
</evidence>
<dbReference type="RefSeq" id="WP_277280076.1">
    <property type="nucleotide sequence ID" value="NZ_JAROCY010000022.1"/>
</dbReference>
<evidence type="ECO:0000256" key="3">
    <source>
        <dbReference type="ARBA" id="ARBA00023163"/>
    </source>
</evidence>
<evidence type="ECO:0000313" key="7">
    <source>
        <dbReference type="Proteomes" id="UP001222770"/>
    </source>
</evidence>
<gene>
    <name evidence="6" type="ORF">POM99_18440</name>
</gene>
<proteinExistence type="predicted"/>
<dbReference type="EMBL" id="JAROCY010000022">
    <property type="protein sequence ID" value="MDF8335187.1"/>
    <property type="molecule type" value="Genomic_DNA"/>
</dbReference>
<dbReference type="Pfam" id="PF00196">
    <property type="entry name" value="GerE"/>
    <property type="match status" value="1"/>
</dbReference>
<keyword evidence="7" id="KW-1185">Reference proteome</keyword>
<dbReference type="InterPro" id="IPR011006">
    <property type="entry name" value="CheY-like_superfamily"/>
</dbReference>
<dbReference type="InterPro" id="IPR000792">
    <property type="entry name" value="Tscrpt_reg_LuxR_C"/>
</dbReference>
<evidence type="ECO:0000256" key="4">
    <source>
        <dbReference type="SAM" id="Coils"/>
    </source>
</evidence>
<keyword evidence="2" id="KW-0238">DNA-binding</keyword>
<dbReference type="Gene3D" id="1.10.10.10">
    <property type="entry name" value="Winged helix-like DNA-binding domain superfamily/Winged helix DNA-binding domain"/>
    <property type="match status" value="1"/>
</dbReference>
<dbReference type="PANTHER" id="PTHR44688">
    <property type="entry name" value="DNA-BINDING TRANSCRIPTIONAL ACTIVATOR DEVR_DOSR"/>
    <property type="match status" value="1"/>
</dbReference>
<reference evidence="6 7" key="1">
    <citation type="submission" date="2023-03" db="EMBL/GenBank/DDBJ databases">
        <title>Novosphingobium cyanobacteriorum sp. nov., isolated from a eutrophic reservoir during the Microcystis bloom period.</title>
        <authorList>
            <person name="Kang M."/>
            <person name="Le V."/>
            <person name="Ko S.-R."/>
            <person name="Lee S.-A."/>
            <person name="Ahn C.-Y."/>
        </authorList>
    </citation>
    <scope>NUCLEOTIDE SEQUENCE [LARGE SCALE GENOMIC DNA]</scope>
    <source>
        <strain evidence="6 7">HBC54</strain>
    </source>
</reference>
<evidence type="ECO:0000259" key="5">
    <source>
        <dbReference type="PROSITE" id="PS50043"/>
    </source>
</evidence>
<feature type="coiled-coil region" evidence="4">
    <location>
        <begin position="137"/>
        <end position="164"/>
    </location>
</feature>
<feature type="domain" description="HTH luxR-type" evidence="5">
    <location>
        <begin position="164"/>
        <end position="229"/>
    </location>
</feature>
<dbReference type="InterPro" id="IPR036388">
    <property type="entry name" value="WH-like_DNA-bd_sf"/>
</dbReference>
<dbReference type="Gene3D" id="3.40.50.2300">
    <property type="match status" value="1"/>
</dbReference>
<organism evidence="6 7">
    <name type="scientific">Novosphingobium cyanobacteriorum</name>
    <dbReference type="NCBI Taxonomy" id="3024215"/>
    <lineage>
        <taxon>Bacteria</taxon>
        <taxon>Pseudomonadati</taxon>
        <taxon>Pseudomonadota</taxon>
        <taxon>Alphaproteobacteria</taxon>
        <taxon>Sphingomonadales</taxon>
        <taxon>Sphingomonadaceae</taxon>
        <taxon>Novosphingobium</taxon>
    </lineage>
</organism>
<dbReference type="SUPFAM" id="SSF52172">
    <property type="entry name" value="CheY-like"/>
    <property type="match status" value="1"/>
</dbReference>
<evidence type="ECO:0000256" key="2">
    <source>
        <dbReference type="ARBA" id="ARBA00023125"/>
    </source>
</evidence>
<dbReference type="SMART" id="SM00421">
    <property type="entry name" value="HTH_LUXR"/>
    <property type="match status" value="1"/>
</dbReference>
<dbReference type="PRINTS" id="PR00038">
    <property type="entry name" value="HTHLUXR"/>
</dbReference>
<comment type="caution">
    <text evidence="6">The sequence shown here is derived from an EMBL/GenBank/DDBJ whole genome shotgun (WGS) entry which is preliminary data.</text>
</comment>
<dbReference type="PANTHER" id="PTHR44688:SF16">
    <property type="entry name" value="DNA-BINDING TRANSCRIPTIONAL ACTIVATOR DEVR_DOSR"/>
    <property type="match status" value="1"/>
</dbReference>
<name>A0ABT6CMV0_9SPHN</name>
<accession>A0ABT6CMV0</accession>
<dbReference type="Proteomes" id="UP001222770">
    <property type="component" value="Unassembled WGS sequence"/>
</dbReference>
<dbReference type="CDD" id="cd06170">
    <property type="entry name" value="LuxR_C_like"/>
    <property type="match status" value="1"/>
</dbReference>
<keyword evidence="3" id="KW-0804">Transcription</keyword>
<sequence>MITYAEQTVSRPLSVPEYAGFALDGVASLQKVARNTVHVICPQTSVRATLSRRLVEHQFHAEIYAGMDEFLEFSPTAGFILVDEEVYCDPTSSFHQMISNAGIWMPAIVFCAQPDVEQAISIMRNGAQDYIAYDCSGTRLQQAIETARTNVEALRRKQERTQEAFRLISRLTQRERQVLERIADGMTNKVIGRELDLSPRTVEIHRAKLIVKLGAKSASEAVKIWLVSTLEN</sequence>